<protein>
    <submittedName>
        <fullName evidence="4">B30.2/SPRY domain-containing protein</fullName>
    </submittedName>
</protein>
<dbReference type="AlphaFoldDB" id="A0A183CLN1"/>
<dbReference type="Gene3D" id="2.60.120.920">
    <property type="match status" value="1"/>
</dbReference>
<dbReference type="WBParaSite" id="GPLIN_001378700">
    <property type="protein sequence ID" value="GPLIN_001378700"/>
    <property type="gene ID" value="GPLIN_001378700"/>
</dbReference>
<dbReference type="SUPFAM" id="SSF49899">
    <property type="entry name" value="Concanavalin A-like lectins/glucanases"/>
    <property type="match status" value="1"/>
</dbReference>
<name>A0A183CLN1_GLOPA</name>
<dbReference type="InterPro" id="IPR013320">
    <property type="entry name" value="ConA-like_dom_sf"/>
</dbReference>
<evidence type="ECO:0000256" key="1">
    <source>
        <dbReference type="SAM" id="MobiDB-lite"/>
    </source>
</evidence>
<accession>A0A183CLN1</accession>
<dbReference type="CDD" id="cd12885">
    <property type="entry name" value="SPRY_RanBP_like"/>
    <property type="match status" value="1"/>
</dbReference>
<dbReference type="InterPro" id="IPR003877">
    <property type="entry name" value="SPRY_dom"/>
</dbReference>
<reference evidence="3" key="1">
    <citation type="submission" date="2013-12" db="EMBL/GenBank/DDBJ databases">
        <authorList>
            <person name="Aslett M."/>
        </authorList>
    </citation>
    <scope>NUCLEOTIDE SEQUENCE [LARGE SCALE GENOMIC DNA]</scope>
    <source>
        <strain evidence="3">Lindley</strain>
    </source>
</reference>
<dbReference type="InterPro" id="IPR043136">
    <property type="entry name" value="B30.2/SPRY_sf"/>
</dbReference>
<dbReference type="Pfam" id="PF00622">
    <property type="entry name" value="SPRY"/>
    <property type="match status" value="1"/>
</dbReference>
<dbReference type="SMART" id="SM00449">
    <property type="entry name" value="SPRY"/>
    <property type="match status" value="1"/>
</dbReference>
<dbReference type="InterPro" id="IPR050618">
    <property type="entry name" value="Ubq-SigPath_Reg"/>
</dbReference>
<dbReference type="PROSITE" id="PS50188">
    <property type="entry name" value="B302_SPRY"/>
    <property type="match status" value="1"/>
</dbReference>
<evidence type="ECO:0000313" key="3">
    <source>
        <dbReference type="Proteomes" id="UP000050741"/>
    </source>
</evidence>
<keyword evidence="3" id="KW-1185">Reference proteome</keyword>
<dbReference type="InterPro" id="IPR001870">
    <property type="entry name" value="B30.2/SPRY"/>
</dbReference>
<organism evidence="3 4">
    <name type="scientific">Globodera pallida</name>
    <name type="common">Potato cyst nematode worm</name>
    <name type="synonym">Heterodera pallida</name>
    <dbReference type="NCBI Taxonomy" id="36090"/>
    <lineage>
        <taxon>Eukaryota</taxon>
        <taxon>Metazoa</taxon>
        <taxon>Ecdysozoa</taxon>
        <taxon>Nematoda</taxon>
        <taxon>Chromadorea</taxon>
        <taxon>Rhabditida</taxon>
        <taxon>Tylenchina</taxon>
        <taxon>Tylenchomorpha</taxon>
        <taxon>Tylenchoidea</taxon>
        <taxon>Heteroderidae</taxon>
        <taxon>Heteroderinae</taxon>
        <taxon>Globodera</taxon>
    </lineage>
</organism>
<dbReference type="Proteomes" id="UP000050741">
    <property type="component" value="Unassembled WGS sequence"/>
</dbReference>
<proteinExistence type="predicted"/>
<feature type="region of interest" description="Disordered" evidence="1">
    <location>
        <begin position="1"/>
        <end position="22"/>
    </location>
</feature>
<reference evidence="3" key="2">
    <citation type="submission" date="2014-05" db="EMBL/GenBank/DDBJ databases">
        <title>The genome and life-stage specific transcriptomes of Globodera pallida elucidate key aspects of plant parasitism by a cyst nematode.</title>
        <authorList>
            <person name="Cotton J.A."/>
            <person name="Lilley C.J."/>
            <person name="Jones L.M."/>
            <person name="Kikuchi T."/>
            <person name="Reid A.J."/>
            <person name="Thorpe P."/>
            <person name="Tsai I.J."/>
            <person name="Beasley H."/>
            <person name="Blok V."/>
            <person name="Cock P.J.A."/>
            <person name="Van den Akker S.E."/>
            <person name="Holroyd N."/>
            <person name="Hunt M."/>
            <person name="Mantelin S."/>
            <person name="Naghra H."/>
            <person name="Pain A."/>
            <person name="Palomares-Rius J.E."/>
            <person name="Zarowiecki M."/>
            <person name="Berriman M."/>
            <person name="Jones J.T."/>
            <person name="Urwin P.E."/>
        </authorList>
    </citation>
    <scope>NUCLEOTIDE SEQUENCE [LARGE SCALE GENOMIC DNA]</scope>
    <source>
        <strain evidence="3">Lindley</strain>
    </source>
</reference>
<feature type="domain" description="B30.2/SPRY" evidence="2">
    <location>
        <begin position="74"/>
        <end position="266"/>
    </location>
</feature>
<reference evidence="4" key="3">
    <citation type="submission" date="2016-06" db="UniProtKB">
        <authorList>
            <consortium name="WormBaseParasite"/>
        </authorList>
    </citation>
    <scope>IDENTIFICATION</scope>
</reference>
<dbReference type="PANTHER" id="PTHR12864">
    <property type="entry name" value="RAN BINDING PROTEIN 9-RELATED"/>
    <property type="match status" value="1"/>
</dbReference>
<dbReference type="InterPro" id="IPR044736">
    <property type="entry name" value="Gid1/RanBPM/SPLA_SPRY"/>
</dbReference>
<evidence type="ECO:0000313" key="4">
    <source>
        <dbReference type="WBParaSite" id="GPLIN_001378700"/>
    </source>
</evidence>
<evidence type="ECO:0000259" key="2">
    <source>
        <dbReference type="PROSITE" id="PS50188"/>
    </source>
</evidence>
<sequence length="269" mass="29699">MSISPESTTGGDTTTDQEDLLPTLTNLDPSEEMRLLPPVSIWCHKTKIVFLESSVLLIFLIYAMHGLNELRAELSNANKCAVSKQLNRVNPQQNRWDSAACHDKLALSEPDRLIVQLNGEGGGSVMAEKPIPNEYFGISYFEVKIVEKKGDIHIGLATKRMPLGTYVGVHEGTYGYDSYGTFWGHEFEGYAQGNGHPYIVGKPWFGVGDVIGCGVNLNNGQIIYTKNGERLDTANLFVNSADDLFPCVTLDLPGTKIEANFGPDFKYKF</sequence>